<dbReference type="Pfam" id="PF09685">
    <property type="entry name" value="MamF_MmsF"/>
    <property type="match status" value="1"/>
</dbReference>
<evidence type="ECO:0000256" key="3">
    <source>
        <dbReference type="ARBA" id="ARBA00022989"/>
    </source>
</evidence>
<dbReference type="Proteomes" id="UP000033901">
    <property type="component" value="Unassembled WGS sequence"/>
</dbReference>
<keyword evidence="3 5" id="KW-1133">Transmembrane helix</keyword>
<feature type="transmembrane region" description="Helical" evidence="5">
    <location>
        <begin position="62"/>
        <end position="83"/>
    </location>
</feature>
<feature type="transmembrane region" description="Helical" evidence="5">
    <location>
        <begin position="12"/>
        <end position="30"/>
    </location>
</feature>
<evidence type="ECO:0000256" key="4">
    <source>
        <dbReference type="ARBA" id="ARBA00023136"/>
    </source>
</evidence>
<sequence length="107" mass="11852">MMAATGLKKETAGALAYVLGPITGVIFLVLEKDPFVRFHAVQSIVVFIGLFVLQWVLGLTLILLPLVPLIGIISFVLWLILIYKAWQGQEWEVPFFGKIARNLASKA</sequence>
<evidence type="ECO:0000313" key="6">
    <source>
        <dbReference type="EMBL" id="KKT67427.1"/>
    </source>
</evidence>
<evidence type="ECO:0008006" key="8">
    <source>
        <dbReference type="Google" id="ProtNLM"/>
    </source>
</evidence>
<evidence type="ECO:0000256" key="2">
    <source>
        <dbReference type="ARBA" id="ARBA00022692"/>
    </source>
</evidence>
<dbReference type="AlphaFoldDB" id="A0A0G1LFF4"/>
<dbReference type="GO" id="GO:0016020">
    <property type="term" value="C:membrane"/>
    <property type="evidence" value="ECO:0007669"/>
    <property type="project" value="UniProtKB-SubCell"/>
</dbReference>
<protein>
    <recommendedName>
        <fullName evidence="8">DUF4870 domain-containing protein</fullName>
    </recommendedName>
</protein>
<evidence type="ECO:0000256" key="1">
    <source>
        <dbReference type="ARBA" id="ARBA00004141"/>
    </source>
</evidence>
<keyword evidence="4 5" id="KW-0472">Membrane</keyword>
<gene>
    <name evidence="6" type="ORF">UW61_C0009G0014</name>
</gene>
<dbReference type="InterPro" id="IPR019109">
    <property type="entry name" value="MamF_MmsF"/>
</dbReference>
<evidence type="ECO:0000256" key="5">
    <source>
        <dbReference type="SAM" id="Phobius"/>
    </source>
</evidence>
<dbReference type="EMBL" id="LCIZ01000009">
    <property type="protein sequence ID" value="KKT67427.1"/>
    <property type="molecule type" value="Genomic_DNA"/>
</dbReference>
<comment type="caution">
    <text evidence="6">The sequence shown here is derived from an EMBL/GenBank/DDBJ whole genome shotgun (WGS) entry which is preliminary data.</text>
</comment>
<reference evidence="6 7" key="1">
    <citation type="journal article" date="2015" name="Nature">
        <title>rRNA introns, odd ribosomes, and small enigmatic genomes across a large radiation of phyla.</title>
        <authorList>
            <person name="Brown C.T."/>
            <person name="Hug L.A."/>
            <person name="Thomas B.C."/>
            <person name="Sharon I."/>
            <person name="Castelle C.J."/>
            <person name="Singh A."/>
            <person name="Wilkins M.J."/>
            <person name="Williams K.H."/>
            <person name="Banfield J.F."/>
        </authorList>
    </citation>
    <scope>NUCLEOTIDE SEQUENCE [LARGE SCALE GENOMIC DNA]</scope>
</reference>
<organism evidence="6 7">
    <name type="scientific">Candidatus Curtissbacteria bacterium GW2011_GWC1_44_33</name>
    <dbReference type="NCBI Taxonomy" id="1618413"/>
    <lineage>
        <taxon>Bacteria</taxon>
        <taxon>Candidatus Curtissiibacteriota</taxon>
    </lineage>
</organism>
<name>A0A0G1LFF4_9BACT</name>
<evidence type="ECO:0000313" key="7">
    <source>
        <dbReference type="Proteomes" id="UP000033901"/>
    </source>
</evidence>
<proteinExistence type="predicted"/>
<keyword evidence="2 5" id="KW-0812">Transmembrane</keyword>
<dbReference type="PATRIC" id="fig|1618413.3.peg.122"/>
<dbReference type="PANTHER" id="PTHR36460:SF1">
    <property type="entry name" value="UPF0132 DOMAIN PROTEIN (AFU_ORTHOLOGUE AFUA_3G10255)"/>
    <property type="match status" value="1"/>
</dbReference>
<feature type="transmembrane region" description="Helical" evidence="5">
    <location>
        <begin position="37"/>
        <end position="56"/>
    </location>
</feature>
<dbReference type="PANTHER" id="PTHR36460">
    <property type="entry name" value="UPF0132 DOMAIN PROTEIN (AFU_ORTHOLOGUE AFUA_3G10255)"/>
    <property type="match status" value="1"/>
</dbReference>
<comment type="subcellular location">
    <subcellularLocation>
        <location evidence="1">Membrane</location>
        <topology evidence="1">Multi-pass membrane protein</topology>
    </subcellularLocation>
</comment>
<accession>A0A0G1LFF4</accession>